<protein>
    <submittedName>
        <fullName evidence="1">Uncharacterized protein</fullName>
    </submittedName>
</protein>
<comment type="caution">
    <text evidence="1">The sequence shown here is derived from an EMBL/GenBank/DDBJ whole genome shotgun (WGS) entry which is preliminary data.</text>
</comment>
<keyword evidence="2" id="KW-1185">Reference proteome</keyword>
<dbReference type="Proteomes" id="UP001356095">
    <property type="component" value="Unassembled WGS sequence"/>
</dbReference>
<accession>A0ABU7K409</accession>
<proteinExistence type="predicted"/>
<organism evidence="1 2">
    <name type="scientific">Nocardiopsis codii</name>
    <dbReference type="NCBI Taxonomy" id="3065942"/>
    <lineage>
        <taxon>Bacteria</taxon>
        <taxon>Bacillati</taxon>
        <taxon>Actinomycetota</taxon>
        <taxon>Actinomycetes</taxon>
        <taxon>Streptosporangiales</taxon>
        <taxon>Nocardiopsidaceae</taxon>
        <taxon>Nocardiopsis</taxon>
    </lineage>
</organism>
<gene>
    <name evidence="1" type="ORF">Q8791_07085</name>
</gene>
<evidence type="ECO:0000313" key="1">
    <source>
        <dbReference type="EMBL" id="MEE2036981.1"/>
    </source>
</evidence>
<dbReference type="RefSeq" id="WP_330090781.1">
    <property type="nucleotide sequence ID" value="NZ_JAUZMY010000005.1"/>
</dbReference>
<dbReference type="EMBL" id="JAUZMY010000005">
    <property type="protein sequence ID" value="MEE2036981.1"/>
    <property type="molecule type" value="Genomic_DNA"/>
</dbReference>
<sequence length="73" mass="7843">MTWGTSSTCTFPAPIPAIWLVRSSAWTRPGLETRSGSVRSRSSSEKRAWSGIWSRAPGSARTGCGMRLATTSP</sequence>
<name>A0ABU7K409_9ACTN</name>
<reference evidence="1 2" key="1">
    <citation type="submission" date="2023-08" db="EMBL/GenBank/DDBJ databases">
        <authorList>
            <person name="Girao M."/>
            <person name="Carvalho M.F."/>
        </authorList>
    </citation>
    <scope>NUCLEOTIDE SEQUENCE [LARGE SCALE GENOMIC DNA]</scope>
    <source>
        <strain evidence="1 2">CT-R113</strain>
    </source>
</reference>
<evidence type="ECO:0000313" key="2">
    <source>
        <dbReference type="Proteomes" id="UP001356095"/>
    </source>
</evidence>